<dbReference type="OrthoDB" id="419752at2759"/>
<evidence type="ECO:0000313" key="1">
    <source>
        <dbReference type="EMBL" id="KAG0479510.1"/>
    </source>
</evidence>
<proteinExistence type="predicted"/>
<keyword evidence="2" id="KW-1185">Reference proteome</keyword>
<comment type="caution">
    <text evidence="1">The sequence shown here is derived from an EMBL/GenBank/DDBJ whole genome shotgun (WGS) entry which is preliminary data.</text>
</comment>
<gene>
    <name evidence="1" type="ORF">HPP92_010368</name>
</gene>
<dbReference type="AlphaFoldDB" id="A0A835QTR5"/>
<protein>
    <submittedName>
        <fullName evidence="1">Uncharacterized protein</fullName>
    </submittedName>
</protein>
<evidence type="ECO:0000313" key="2">
    <source>
        <dbReference type="Proteomes" id="UP000636800"/>
    </source>
</evidence>
<dbReference type="Proteomes" id="UP000636800">
    <property type="component" value="Chromosome 5"/>
</dbReference>
<organism evidence="1 2">
    <name type="scientific">Vanilla planifolia</name>
    <name type="common">Vanilla</name>
    <dbReference type="NCBI Taxonomy" id="51239"/>
    <lineage>
        <taxon>Eukaryota</taxon>
        <taxon>Viridiplantae</taxon>
        <taxon>Streptophyta</taxon>
        <taxon>Embryophyta</taxon>
        <taxon>Tracheophyta</taxon>
        <taxon>Spermatophyta</taxon>
        <taxon>Magnoliopsida</taxon>
        <taxon>Liliopsida</taxon>
        <taxon>Asparagales</taxon>
        <taxon>Orchidaceae</taxon>
        <taxon>Vanilloideae</taxon>
        <taxon>Vanilleae</taxon>
        <taxon>Vanilla</taxon>
    </lineage>
</organism>
<reference evidence="1 2" key="1">
    <citation type="journal article" date="2020" name="Nat. Food">
        <title>A phased Vanilla planifolia genome enables genetic improvement of flavour and production.</title>
        <authorList>
            <person name="Hasing T."/>
            <person name="Tang H."/>
            <person name="Brym M."/>
            <person name="Khazi F."/>
            <person name="Huang T."/>
            <person name="Chambers A.H."/>
        </authorList>
    </citation>
    <scope>NUCLEOTIDE SEQUENCE [LARGE SCALE GENOMIC DNA]</scope>
    <source>
        <tissue evidence="1">Leaf</tissue>
    </source>
</reference>
<accession>A0A835QTR5</accession>
<name>A0A835QTR5_VANPL</name>
<sequence length="132" mass="14279">MAAAAKSHGGDRTSRWSVWMDGIDCLSRPSGFCPLICLKLRVTSALKAGVIVVGGGGGGREEHPILKLAAFIKGIVIPLSEKMGQVLEKVQHTQNWKTSKTNNISTASKVQNFPTANSITPKIKRMLPHFQK</sequence>
<dbReference type="EMBL" id="JADCNL010000005">
    <property type="protein sequence ID" value="KAG0479510.1"/>
    <property type="molecule type" value="Genomic_DNA"/>
</dbReference>